<evidence type="ECO:0000256" key="9">
    <source>
        <dbReference type="RuleBase" id="RU000556"/>
    </source>
</evidence>
<dbReference type="NCBIfam" id="NF001261">
    <property type="entry name" value="PRK00226.1-2"/>
    <property type="match status" value="1"/>
</dbReference>
<evidence type="ECO:0000259" key="10">
    <source>
        <dbReference type="Pfam" id="PF01272"/>
    </source>
</evidence>
<dbReference type="PANTHER" id="PTHR30437">
    <property type="entry name" value="TRANSCRIPTION ELONGATION FACTOR GREA"/>
    <property type="match status" value="1"/>
</dbReference>
<dbReference type="Gene3D" id="1.10.287.180">
    <property type="entry name" value="Transcription elongation factor, GreA/GreB, N-terminal domain"/>
    <property type="match status" value="1"/>
</dbReference>
<evidence type="ECO:0000256" key="7">
    <source>
        <dbReference type="ARBA" id="ARBA00030776"/>
    </source>
</evidence>
<accession>A0AAT9G9A2</accession>
<dbReference type="GO" id="GO:0003746">
    <property type="term" value="F:translation elongation factor activity"/>
    <property type="evidence" value="ECO:0007669"/>
    <property type="project" value="UniProtKB-KW"/>
</dbReference>
<protein>
    <recommendedName>
        <fullName evidence="2 8">Transcription elongation factor GreA</fullName>
    </recommendedName>
    <alternativeName>
        <fullName evidence="7 8">Transcript cleavage factor GreA</fullName>
    </alternativeName>
</protein>
<dbReference type="GO" id="GO:0070063">
    <property type="term" value="F:RNA polymerase binding"/>
    <property type="evidence" value="ECO:0007669"/>
    <property type="project" value="InterPro"/>
</dbReference>
<evidence type="ECO:0000256" key="8">
    <source>
        <dbReference type="HAMAP-Rule" id="MF_00105"/>
    </source>
</evidence>
<dbReference type="AlphaFoldDB" id="A0AAT9G9A2"/>
<dbReference type="InterPro" id="IPR001437">
    <property type="entry name" value="Tscrpt_elong_fac_GreA/B_C"/>
</dbReference>
<dbReference type="GO" id="GO:0003677">
    <property type="term" value="F:DNA binding"/>
    <property type="evidence" value="ECO:0007669"/>
    <property type="project" value="UniProtKB-UniRule"/>
</dbReference>
<keyword evidence="5 8" id="KW-0804">Transcription</keyword>
<dbReference type="InterPro" id="IPR036953">
    <property type="entry name" value="GreA/GreB_C_sf"/>
</dbReference>
<dbReference type="SUPFAM" id="SSF46557">
    <property type="entry name" value="GreA transcript cleavage protein, N-terminal domain"/>
    <property type="match status" value="1"/>
</dbReference>
<organism evidence="12">
    <name type="scientific">Candidatus Tisiphia endosymbiont of Sergentomyia squamirostris</name>
    <dbReference type="NCBI Taxonomy" id="3113639"/>
    <lineage>
        <taxon>Bacteria</taxon>
        <taxon>Pseudomonadati</taxon>
        <taxon>Pseudomonadota</taxon>
        <taxon>Alphaproteobacteria</taxon>
        <taxon>Rickettsiales</taxon>
        <taxon>Rickettsiaceae</taxon>
        <taxon>Rickettsieae</taxon>
        <taxon>Candidatus Tisiphia</taxon>
    </lineage>
</organism>
<dbReference type="NCBIfam" id="NF001263">
    <property type="entry name" value="PRK00226.1-4"/>
    <property type="match status" value="1"/>
</dbReference>
<dbReference type="InterPro" id="IPR006359">
    <property type="entry name" value="Tscrpt_elong_fac_GreA"/>
</dbReference>
<evidence type="ECO:0000256" key="2">
    <source>
        <dbReference type="ARBA" id="ARBA00013729"/>
    </source>
</evidence>
<dbReference type="SUPFAM" id="SSF54534">
    <property type="entry name" value="FKBP-like"/>
    <property type="match status" value="1"/>
</dbReference>
<evidence type="ECO:0000256" key="5">
    <source>
        <dbReference type="ARBA" id="ARBA00023163"/>
    </source>
</evidence>
<dbReference type="PROSITE" id="PS00830">
    <property type="entry name" value="GREAB_2"/>
    <property type="match status" value="1"/>
</dbReference>
<dbReference type="GO" id="GO:0032784">
    <property type="term" value="P:regulation of DNA-templated transcription elongation"/>
    <property type="evidence" value="ECO:0007669"/>
    <property type="project" value="UniProtKB-UniRule"/>
</dbReference>
<evidence type="ECO:0000256" key="1">
    <source>
        <dbReference type="ARBA" id="ARBA00008213"/>
    </source>
</evidence>
<dbReference type="InterPro" id="IPR028624">
    <property type="entry name" value="Tscrpt_elong_fac_GreA/B"/>
</dbReference>
<dbReference type="InterPro" id="IPR036805">
    <property type="entry name" value="Tscrpt_elong_fac_GreA/B_N_sf"/>
</dbReference>
<dbReference type="HAMAP" id="MF_00105">
    <property type="entry name" value="GreA_GreB"/>
    <property type="match status" value="1"/>
</dbReference>
<dbReference type="Pfam" id="PF01272">
    <property type="entry name" value="GreA_GreB"/>
    <property type="match status" value="1"/>
</dbReference>
<dbReference type="NCBIfam" id="TIGR01462">
    <property type="entry name" value="greA"/>
    <property type="match status" value="1"/>
</dbReference>
<dbReference type="FunFam" id="1.10.287.180:FF:000001">
    <property type="entry name" value="Transcription elongation factor GreA"/>
    <property type="match status" value="1"/>
</dbReference>
<dbReference type="FunFam" id="3.10.50.30:FF:000001">
    <property type="entry name" value="Transcription elongation factor GreA"/>
    <property type="match status" value="1"/>
</dbReference>
<keyword evidence="12" id="KW-0648">Protein biosynthesis</keyword>
<evidence type="ECO:0000313" key="12">
    <source>
        <dbReference type="EMBL" id="BFD46296.1"/>
    </source>
</evidence>
<feature type="domain" description="Transcription elongation factor GreA/GreB N-terminal" evidence="11">
    <location>
        <begin position="5"/>
        <end position="74"/>
    </location>
</feature>
<evidence type="ECO:0000256" key="4">
    <source>
        <dbReference type="ARBA" id="ARBA00023125"/>
    </source>
</evidence>
<dbReference type="InterPro" id="IPR018151">
    <property type="entry name" value="TF_GreA/GreB_CS"/>
</dbReference>
<evidence type="ECO:0000256" key="6">
    <source>
        <dbReference type="ARBA" id="ARBA00024916"/>
    </source>
</evidence>
<dbReference type="GO" id="GO:0006354">
    <property type="term" value="P:DNA-templated transcription elongation"/>
    <property type="evidence" value="ECO:0007669"/>
    <property type="project" value="TreeGrafter"/>
</dbReference>
<name>A0AAT9G9A2_9RICK</name>
<gene>
    <name evidence="8 12" type="primary">greA</name>
    <name evidence="12" type="ORF">DMENIID0002_09420</name>
</gene>
<keyword evidence="4 8" id="KW-0238">DNA-binding</keyword>
<keyword evidence="3 8" id="KW-0805">Transcription regulation</keyword>
<comment type="similarity">
    <text evidence="1 8 9">Belongs to the GreA/GreB family.</text>
</comment>
<dbReference type="EMBL" id="AP029170">
    <property type="protein sequence ID" value="BFD46296.1"/>
    <property type="molecule type" value="Genomic_DNA"/>
</dbReference>
<reference evidence="12" key="1">
    <citation type="submission" date="2024-01" db="EMBL/GenBank/DDBJ databases">
        <title>Sequencing the genomes of a sandfly, Sergentomyia squamirostris, and its two endosymbionts.</title>
        <authorList>
            <person name="Itokawa K."/>
            <person name="Sanjoba C."/>
        </authorList>
    </citation>
    <scope>NUCLEOTIDE SEQUENCE</scope>
    <source>
        <strain evidence="12">RiSSQ</strain>
    </source>
</reference>
<evidence type="ECO:0000259" key="11">
    <source>
        <dbReference type="Pfam" id="PF03449"/>
    </source>
</evidence>
<dbReference type="InterPro" id="IPR023459">
    <property type="entry name" value="Tscrpt_elong_fac_GreA/B_fam"/>
</dbReference>
<dbReference type="Pfam" id="PF03449">
    <property type="entry name" value="GreA_GreB_N"/>
    <property type="match status" value="1"/>
</dbReference>
<dbReference type="Gene3D" id="3.10.50.30">
    <property type="entry name" value="Transcription elongation factor, GreA/GreB, C-terminal domain"/>
    <property type="match status" value="1"/>
</dbReference>
<evidence type="ECO:0000256" key="3">
    <source>
        <dbReference type="ARBA" id="ARBA00023015"/>
    </source>
</evidence>
<dbReference type="PANTHER" id="PTHR30437:SF4">
    <property type="entry name" value="TRANSCRIPTION ELONGATION FACTOR GREA"/>
    <property type="match status" value="1"/>
</dbReference>
<dbReference type="InterPro" id="IPR022691">
    <property type="entry name" value="Tscrpt_elong_fac_GreA/B_N"/>
</dbReference>
<feature type="domain" description="Transcription elongation factor GreA/GreB C-terminal" evidence="10">
    <location>
        <begin position="82"/>
        <end position="156"/>
    </location>
</feature>
<comment type="function">
    <text evidence="6 8 9">Necessary for efficient RNA polymerase transcription elongation past template-encoded arresting sites. The arresting sites in DNA have the property of trapping a certain fraction of elongating RNA polymerases that pass through, resulting in locked ternary complexes. Cleavage of the nascent transcript by cleavage factors such as GreA or GreB allows the resumption of elongation from the new 3'terminus. GreA releases sequences of 2 to 3 nucleotides.</text>
</comment>
<dbReference type="PROSITE" id="PS00829">
    <property type="entry name" value="GREAB_1"/>
    <property type="match status" value="1"/>
</dbReference>
<dbReference type="PIRSF" id="PIRSF006092">
    <property type="entry name" value="GreA_GreB"/>
    <property type="match status" value="1"/>
</dbReference>
<sequence>MADFPITHKGFDSLEKEIKHLKHIERPKVIEAIATARDFGDLSENAEYHAAREKQSFIEGRILDLEDKIARAKIIDTSKLSGDTIKFGALVKLIDDETEEIVIYHIVGEYEADITKKRVSIVSPIAKALIGKGVGDIVEVTTPKGSKSYEVLEVSYQELVDI</sequence>
<dbReference type="NCBIfam" id="NF001264">
    <property type="entry name" value="PRK00226.1-5"/>
    <property type="match status" value="1"/>
</dbReference>
<proteinExistence type="inferred from homology"/>
<keyword evidence="12" id="KW-0251">Elongation factor</keyword>